<proteinExistence type="predicted"/>
<keyword evidence="1" id="KW-1133">Transmembrane helix</keyword>
<feature type="transmembrane region" description="Helical" evidence="1">
    <location>
        <begin position="150"/>
        <end position="168"/>
    </location>
</feature>
<comment type="caution">
    <text evidence="2">The sequence shown here is derived from an EMBL/GenBank/DDBJ whole genome shotgun (WGS) entry which is preliminary data.</text>
</comment>
<keyword evidence="1" id="KW-0812">Transmembrane</keyword>
<feature type="transmembrane region" description="Helical" evidence="1">
    <location>
        <begin position="189"/>
        <end position="211"/>
    </location>
</feature>
<organism evidence="2 3">
    <name type="scientific">Hexamita inflata</name>
    <dbReference type="NCBI Taxonomy" id="28002"/>
    <lineage>
        <taxon>Eukaryota</taxon>
        <taxon>Metamonada</taxon>
        <taxon>Diplomonadida</taxon>
        <taxon>Hexamitidae</taxon>
        <taxon>Hexamitinae</taxon>
        <taxon>Hexamita</taxon>
    </lineage>
</organism>
<evidence type="ECO:0000313" key="3">
    <source>
        <dbReference type="Proteomes" id="UP001642409"/>
    </source>
</evidence>
<name>A0ABP1HKN3_9EUKA</name>
<evidence type="ECO:0000256" key="1">
    <source>
        <dbReference type="SAM" id="Phobius"/>
    </source>
</evidence>
<dbReference type="Proteomes" id="UP001642409">
    <property type="component" value="Unassembled WGS sequence"/>
</dbReference>
<protein>
    <submittedName>
        <fullName evidence="2">Hypothetical_protein</fullName>
    </submittedName>
</protein>
<keyword evidence="3" id="KW-1185">Reference proteome</keyword>
<accession>A0ABP1HKN3</accession>
<dbReference type="EMBL" id="CAXDID020000032">
    <property type="protein sequence ID" value="CAL5994738.1"/>
    <property type="molecule type" value="Genomic_DNA"/>
</dbReference>
<sequence>MILTFNNNYNYYCQLLYYQNIINFCIIVVLKLKQKTTFYQVEIVISQIDFSRIHLRSNFCARPCRRKRRWTCRRADPAADTRSTETGCRTTLRRSWRRFAEALMRTLIRYWKLWSARAWSFRTTRACSDSELFPVVIAICYLIIKNQSMILNYLVIFRSMTFLLLLYFKYSSMIMYIQPNGFSYEHTMIWNFLTDFITTLCLIIIFIYFGFPILTVPHPSYQSFKSYKFELYIGESIIIQKMQRKNNRSLIDKSIYIYVQNEDENSNNLRRPNFVYAARSQAVSQCLSKYLKLCNLDY</sequence>
<feature type="transmembrane region" description="Helical" evidence="1">
    <location>
        <begin position="15"/>
        <end position="32"/>
    </location>
</feature>
<keyword evidence="1" id="KW-0472">Membrane</keyword>
<reference evidence="2 3" key="1">
    <citation type="submission" date="2024-07" db="EMBL/GenBank/DDBJ databases">
        <authorList>
            <person name="Akdeniz Z."/>
        </authorList>
    </citation>
    <scope>NUCLEOTIDE SEQUENCE [LARGE SCALE GENOMIC DNA]</scope>
</reference>
<evidence type="ECO:0000313" key="2">
    <source>
        <dbReference type="EMBL" id="CAL5994738.1"/>
    </source>
</evidence>
<gene>
    <name evidence="2" type="ORF">HINF_LOCUS13691</name>
</gene>